<dbReference type="PANTHER" id="PTHR20886">
    <property type="entry name" value="VANG-LIKE PROTEIN"/>
    <property type="match status" value="1"/>
</dbReference>
<comment type="subcellular location">
    <subcellularLocation>
        <location evidence="1">Cell membrane</location>
        <topology evidence="1">Multi-pass membrane protein</topology>
    </subcellularLocation>
</comment>
<feature type="region of interest" description="Disordered" evidence="7">
    <location>
        <begin position="16"/>
        <end position="132"/>
    </location>
</feature>
<feature type="compositionally biased region" description="Low complexity" evidence="7">
    <location>
        <begin position="16"/>
        <end position="31"/>
    </location>
</feature>
<proteinExistence type="inferred from homology"/>
<feature type="transmembrane region" description="Helical" evidence="8">
    <location>
        <begin position="158"/>
        <end position="179"/>
    </location>
</feature>
<dbReference type="PIRSF" id="PIRSF007991">
    <property type="entry name" value="Strabismus"/>
    <property type="match status" value="1"/>
</dbReference>
<dbReference type="AlphaFoldDB" id="A0A7K5BIK0"/>
<keyword evidence="10" id="KW-1185">Reference proteome</keyword>
<protein>
    <submittedName>
        <fullName evidence="9">VNG2A protein</fullName>
    </submittedName>
</protein>
<keyword evidence="5 8" id="KW-0472">Membrane</keyword>
<dbReference type="EMBL" id="VYZD01003828">
    <property type="protein sequence ID" value="NWR95856.1"/>
    <property type="molecule type" value="Genomic_DNA"/>
</dbReference>
<evidence type="ECO:0000313" key="10">
    <source>
        <dbReference type="Proteomes" id="UP000529852"/>
    </source>
</evidence>
<feature type="transmembrane region" description="Helical" evidence="8">
    <location>
        <begin position="230"/>
        <end position="250"/>
    </location>
</feature>
<name>A0A7K5BIK0_9FURN</name>
<evidence type="ECO:0000256" key="2">
    <source>
        <dbReference type="ARBA" id="ARBA00022475"/>
    </source>
</evidence>
<feature type="compositionally biased region" description="Low complexity" evidence="7">
    <location>
        <begin position="120"/>
        <end position="132"/>
    </location>
</feature>
<gene>
    <name evidence="9" type="primary">Vangl2a</name>
    <name evidence="9" type="ORF">FURFIG_R05999</name>
</gene>
<keyword evidence="4 8" id="KW-1133">Transmembrane helix</keyword>
<feature type="compositionally biased region" description="Basic and acidic residues" evidence="7">
    <location>
        <begin position="40"/>
        <end position="51"/>
    </location>
</feature>
<keyword evidence="2" id="KW-1003">Cell membrane</keyword>
<feature type="transmembrane region" description="Helical" evidence="8">
    <location>
        <begin position="270"/>
        <end position="290"/>
    </location>
</feature>
<feature type="compositionally biased region" description="Basic residues" evidence="7">
    <location>
        <begin position="66"/>
        <end position="84"/>
    </location>
</feature>
<accession>A0A7K5BIK0</accession>
<comment type="caution">
    <text evidence="9">The sequence shown here is derived from an EMBL/GenBank/DDBJ whole genome shotgun (WGS) entry which is preliminary data.</text>
</comment>
<keyword evidence="3 8" id="KW-0812">Transmembrane</keyword>
<evidence type="ECO:0000256" key="3">
    <source>
        <dbReference type="ARBA" id="ARBA00022692"/>
    </source>
</evidence>
<dbReference type="GO" id="GO:0005886">
    <property type="term" value="C:plasma membrane"/>
    <property type="evidence" value="ECO:0007669"/>
    <property type="project" value="UniProtKB-SubCell"/>
</dbReference>
<organism evidence="9 10">
    <name type="scientific">Furnarius figulus</name>
    <dbReference type="NCBI Taxonomy" id="463165"/>
    <lineage>
        <taxon>Eukaryota</taxon>
        <taxon>Metazoa</taxon>
        <taxon>Chordata</taxon>
        <taxon>Craniata</taxon>
        <taxon>Vertebrata</taxon>
        <taxon>Euteleostomi</taxon>
        <taxon>Archelosauria</taxon>
        <taxon>Archosauria</taxon>
        <taxon>Dinosauria</taxon>
        <taxon>Saurischia</taxon>
        <taxon>Theropoda</taxon>
        <taxon>Coelurosauria</taxon>
        <taxon>Aves</taxon>
        <taxon>Neognathae</taxon>
        <taxon>Neoaves</taxon>
        <taxon>Telluraves</taxon>
        <taxon>Australaves</taxon>
        <taxon>Passeriformes</taxon>
        <taxon>Furnariidae</taxon>
        <taxon>Furnarius</taxon>
    </lineage>
</organism>
<evidence type="ECO:0000256" key="1">
    <source>
        <dbReference type="ARBA" id="ARBA00004651"/>
    </source>
</evidence>
<feature type="non-terminal residue" evidence="9">
    <location>
        <position position="1"/>
    </location>
</feature>
<dbReference type="Pfam" id="PF06638">
    <property type="entry name" value="Strabismus"/>
    <property type="match status" value="1"/>
</dbReference>
<feature type="transmembrane region" description="Helical" evidence="8">
    <location>
        <begin position="199"/>
        <end position="218"/>
    </location>
</feature>
<feature type="compositionally biased region" description="Basic and acidic residues" evidence="7">
    <location>
        <begin position="108"/>
        <end position="118"/>
    </location>
</feature>
<dbReference type="InterPro" id="IPR009539">
    <property type="entry name" value="VANGL"/>
</dbReference>
<dbReference type="Proteomes" id="UP000529852">
    <property type="component" value="Unassembled WGS sequence"/>
</dbReference>
<evidence type="ECO:0000256" key="7">
    <source>
        <dbReference type="SAM" id="MobiDB-lite"/>
    </source>
</evidence>
<evidence type="ECO:0000256" key="8">
    <source>
        <dbReference type="SAM" id="Phobius"/>
    </source>
</evidence>
<evidence type="ECO:0000313" key="9">
    <source>
        <dbReference type="EMBL" id="NWR95856.1"/>
    </source>
</evidence>
<reference evidence="9 10" key="1">
    <citation type="submission" date="2019-09" db="EMBL/GenBank/DDBJ databases">
        <title>Bird 10,000 Genomes (B10K) Project - Family phase.</title>
        <authorList>
            <person name="Zhang G."/>
        </authorList>
    </citation>
    <scope>NUCLEOTIDE SEQUENCE [LARGE SCALE GENOMIC DNA]</scope>
    <source>
        <strain evidence="9">B10K-DU-003-06</strain>
    </source>
</reference>
<feature type="non-terminal residue" evidence="9">
    <location>
        <position position="575"/>
    </location>
</feature>
<comment type="similarity">
    <text evidence="6">Belongs to the Vang family.</text>
</comment>
<evidence type="ECO:0000256" key="4">
    <source>
        <dbReference type="ARBA" id="ARBA00022989"/>
    </source>
</evidence>
<evidence type="ECO:0000256" key="5">
    <source>
        <dbReference type="ARBA" id="ARBA00023136"/>
    </source>
</evidence>
<evidence type="ECO:0000256" key="6">
    <source>
        <dbReference type="ARBA" id="ARBA00025718"/>
    </source>
</evidence>
<sequence length="575" mass="65975">KIETLKVTVDFLKVPLGLKKPPLKEALAAVPGPGRSKPPILERHKPRRSDNMDNESQYSGYSYKSGHSRSSRKHRDRRDRHRSKSRDGSRGDKSVTIQAPGEPLLDNESTRGDERDDNWGETTTVVTGTSEHSISHDDITRITKDMEDSAHLDCSRHLGVALAGALALLAFLTPLAFMLLPQLLWREELEPCGTPCEGLFISVAFKLLILLLGSWALFFRRPKAFFPRVFVFRALLMVLVFLLVVSYWLFYGVRILDSRDRNYQGVVQYAVSLVDALLFVHYLAVVMMELRQLQPQFTLKAVRSADGASRFYNVGHLSIQRAAVWILENYYHDFPVYNPALLNLPKSVLSKKMSGFKVYSLGEENSTNNSTGQSRAVIAAAARRRDNSHNEYYYEEAEHERRVRKRRARLVVAVEEAFTHIKRLQEEDQKNPREIMDPREAAQAIFASMARAMQKYLRTTKQQPYHTMESILQHLEFCITHDMTPKVRGAFLERYLTAGPTIQYHKDRWLAKQWTLVSEEPVTNGLKDGVVFVLKRQDFSLVVSTKKIPFFKLSEEFVDPKSHKFIMRLQSETSV</sequence>